<name>A0A3S4ZRH7_9PLAT</name>
<evidence type="ECO:0000256" key="1">
    <source>
        <dbReference type="SAM" id="MobiDB-lite"/>
    </source>
</evidence>
<gene>
    <name evidence="3" type="ORF">PXEA_LOCUS3591</name>
</gene>
<dbReference type="PROSITE" id="PS50105">
    <property type="entry name" value="SAM_DOMAIN"/>
    <property type="match status" value="1"/>
</dbReference>
<feature type="domain" description="SAM" evidence="2">
    <location>
        <begin position="587"/>
        <end position="633"/>
    </location>
</feature>
<keyword evidence="4" id="KW-1185">Reference proteome</keyword>
<dbReference type="InterPro" id="IPR013761">
    <property type="entry name" value="SAM/pointed_sf"/>
</dbReference>
<dbReference type="SUPFAM" id="SSF47769">
    <property type="entry name" value="SAM/Pointed domain"/>
    <property type="match status" value="1"/>
</dbReference>
<reference evidence="3" key="1">
    <citation type="submission" date="2018-11" db="EMBL/GenBank/DDBJ databases">
        <authorList>
            <consortium name="Pathogen Informatics"/>
        </authorList>
    </citation>
    <scope>NUCLEOTIDE SEQUENCE</scope>
</reference>
<proteinExistence type="predicted"/>
<evidence type="ECO:0000313" key="4">
    <source>
        <dbReference type="Proteomes" id="UP000784294"/>
    </source>
</evidence>
<evidence type="ECO:0000313" key="3">
    <source>
        <dbReference type="EMBL" id="VEL10151.1"/>
    </source>
</evidence>
<feature type="region of interest" description="Disordered" evidence="1">
    <location>
        <begin position="130"/>
        <end position="174"/>
    </location>
</feature>
<evidence type="ECO:0000259" key="2">
    <source>
        <dbReference type="PROSITE" id="PS50105"/>
    </source>
</evidence>
<dbReference type="EMBL" id="CAAALY010008192">
    <property type="protein sequence ID" value="VEL10151.1"/>
    <property type="molecule type" value="Genomic_DNA"/>
</dbReference>
<dbReference type="InterPro" id="IPR001660">
    <property type="entry name" value="SAM"/>
</dbReference>
<organism evidence="3 4">
    <name type="scientific">Protopolystoma xenopodis</name>
    <dbReference type="NCBI Taxonomy" id="117903"/>
    <lineage>
        <taxon>Eukaryota</taxon>
        <taxon>Metazoa</taxon>
        <taxon>Spiralia</taxon>
        <taxon>Lophotrochozoa</taxon>
        <taxon>Platyhelminthes</taxon>
        <taxon>Monogenea</taxon>
        <taxon>Polyopisthocotylea</taxon>
        <taxon>Polystomatidea</taxon>
        <taxon>Polystomatidae</taxon>
        <taxon>Protopolystoma</taxon>
    </lineage>
</organism>
<dbReference type="AlphaFoldDB" id="A0A3S4ZRH7"/>
<sequence>MMLRMAILTDDAGETFGMHHGHGSTLEMIMQTMDSGIECHSSGDLVPTKHMTPVTLMTHPLYQQQHNIEERSHGVDRHCQQSSHKTTSHNLQWENQHSIETQQHCAYPQQEAQQQSVQVGQYLQAYQHQKKQNQADEQSFGKQKGYNPRKLQQCSTDSGRNYQHDQHDQRDQQELKNECRVQLEEHFRMSFNKEKQEQHRLHRACQKPDEKQKLYDQHQVAEGSTLKCHQPNQNYIPCSNYKGINSRYLDVCDYCQSPDWRPDASEDSHSTRRLEECTTSRLLEYERSRLMPAPHDQTEQDMVHALSWSDISGQPNCKLLAKTQSAAVLVAEDVENDEKRFGPGQKQLASLILAEEEVMNNCDYVVRTIDQTSPGSSKCHIFHQNDQIVDPCSGQPWDWRVKSANPGTSIASDSSFSATLPFEAPVFYHTQPGGSDICRCSQSQFRDGRKGSQLPLKDSLQQTEESCSDEVHEMKERPSKARMIYRNRAICNLGSSLKPSSHLPMPAAASSRHQAAHQNCHSQYIQDCQPAEPKQDNAHEPVILLLTSNLSSESTDSSLPSTNSIRTTAAMACAQAAGLSCHGVSSWRPSQVAKWLRFAGMDHLTGPVLSRQITGSKLVRLHRRDLQVCPYAL</sequence>
<protein>
    <recommendedName>
        <fullName evidence="2">SAM domain-containing protein</fullName>
    </recommendedName>
</protein>
<feature type="compositionally biased region" description="Basic and acidic residues" evidence="1">
    <location>
        <begin position="162"/>
        <end position="174"/>
    </location>
</feature>
<dbReference type="Gene3D" id="1.10.150.50">
    <property type="entry name" value="Transcription Factor, Ets-1"/>
    <property type="match status" value="1"/>
</dbReference>
<feature type="compositionally biased region" description="Polar residues" evidence="1">
    <location>
        <begin position="150"/>
        <end position="161"/>
    </location>
</feature>
<accession>A0A3S4ZRH7</accession>
<comment type="caution">
    <text evidence="3">The sequence shown here is derived from an EMBL/GenBank/DDBJ whole genome shotgun (WGS) entry which is preliminary data.</text>
</comment>
<dbReference type="Proteomes" id="UP000784294">
    <property type="component" value="Unassembled WGS sequence"/>
</dbReference>